<dbReference type="Gene3D" id="3.40.50.1820">
    <property type="entry name" value="alpha/beta hydrolase"/>
    <property type="match status" value="1"/>
</dbReference>
<dbReference type="Pfam" id="PF00135">
    <property type="entry name" value="COesterase"/>
    <property type="match status" value="1"/>
</dbReference>
<evidence type="ECO:0000256" key="2">
    <source>
        <dbReference type="ARBA" id="ARBA00022801"/>
    </source>
</evidence>
<protein>
    <recommendedName>
        <fullName evidence="3">Carboxylic ester hydrolase</fullName>
        <ecNumber evidence="3">3.1.1.-</ecNumber>
    </recommendedName>
</protein>
<reference evidence="5 6" key="1">
    <citation type="submission" date="2017-02" db="EMBL/GenBank/DDBJ databases">
        <authorList>
            <person name="Peterson S.W."/>
        </authorList>
    </citation>
    <scope>NUCLEOTIDE SEQUENCE [LARGE SCALE GENOMIC DNA]</scope>
    <source>
        <strain evidence="5 6">SRS1_H2-8</strain>
    </source>
</reference>
<gene>
    <name evidence="5" type="ORF">SRS1_16698</name>
</gene>
<dbReference type="PROSITE" id="PS00122">
    <property type="entry name" value="CARBOXYLESTERASE_B_1"/>
    <property type="match status" value="1"/>
</dbReference>
<dbReference type="InterPro" id="IPR050309">
    <property type="entry name" value="Type-B_Carboxylest/Lipase"/>
</dbReference>
<accession>A0A2N8UNA3</accession>
<feature type="chain" id="PRO_5014487956" description="Carboxylic ester hydrolase" evidence="3">
    <location>
        <begin position="23"/>
        <end position="595"/>
    </location>
</feature>
<dbReference type="InterPro" id="IPR002018">
    <property type="entry name" value="CarbesteraseB"/>
</dbReference>
<dbReference type="InterPro" id="IPR019819">
    <property type="entry name" value="Carboxylesterase_B_CS"/>
</dbReference>
<feature type="signal peptide" evidence="3">
    <location>
        <begin position="1"/>
        <end position="22"/>
    </location>
</feature>
<keyword evidence="2 3" id="KW-0378">Hydrolase</keyword>
<evidence type="ECO:0000313" key="5">
    <source>
        <dbReference type="EMBL" id="SJX66377.1"/>
    </source>
</evidence>
<dbReference type="PANTHER" id="PTHR11559">
    <property type="entry name" value="CARBOXYLESTERASE"/>
    <property type="match status" value="1"/>
</dbReference>
<keyword evidence="3" id="KW-0732">Signal</keyword>
<dbReference type="InterPro" id="IPR029058">
    <property type="entry name" value="AB_hydrolase_fold"/>
</dbReference>
<feature type="domain" description="Carboxylesterase type B" evidence="4">
    <location>
        <begin position="65"/>
        <end position="560"/>
    </location>
</feature>
<dbReference type="GO" id="GO:0016787">
    <property type="term" value="F:hydrolase activity"/>
    <property type="evidence" value="ECO:0007669"/>
    <property type="project" value="UniProtKB-KW"/>
</dbReference>
<sequence length="595" mass="62910">MTLLSALTCLFCSLVICLNSCAVPVPSCPGNDCIIFTTPSVNPVQVTLHPLGVVVGTTADYAAQRFTLPYARPPVGALRFSSPQPLAPFNTAVYNATQLPKACMQQPDAAYGISQDDVSEDCLYLNVFRPSNGGKGMPVLVWVHGGSFVQGASTAPGLDGSWLATRYNIVVVTIQYRLGMFGFFSPSGFTDESATASSKVQGNQGIRDAVQALQFIHDNIGAFGGDPNRVTLAGQSSGAHLIRSLLNAPSAASLFHRAILHSDPANFGTQTLSTSQEVSDYALSQTNCSDLQCLRAMTAADLLSTSTATMQAGQSIDSSVAAGEVWRPFIGQLTGAAFEGNPSAASTSKPIIFTNVENEGGSVVGTMLLPTGANASTAELQAYPVTMTRAQLLSQMFNSGRGESLANATQYGMDTNTSAYPSPARIELFSQSNDSLRRNLEAVLTQGMFICPTWFNAQRYTSRAPAYVALFEKGMRYPSNANNDYCTQDGGVCHEDDIQLVFADPSKVADAATRKVAKEVQARWAAFATNGDPNTGKYGGWSSVGTSAQSAHVLRLGASASGSSAADTISLQTAQNAGCGQVWHSEVKFDWQLYG</sequence>
<dbReference type="EC" id="3.1.1.-" evidence="3"/>
<dbReference type="PROSITE" id="PS00941">
    <property type="entry name" value="CARBOXYLESTERASE_B_2"/>
    <property type="match status" value="1"/>
</dbReference>
<comment type="similarity">
    <text evidence="1 3">Belongs to the type-B carboxylesterase/lipase family.</text>
</comment>
<dbReference type="Proteomes" id="UP000239563">
    <property type="component" value="Chromosome XXI"/>
</dbReference>
<dbReference type="EMBL" id="LT795074">
    <property type="protein sequence ID" value="SJX66377.1"/>
    <property type="molecule type" value="Genomic_DNA"/>
</dbReference>
<dbReference type="AlphaFoldDB" id="A0A2N8UNA3"/>
<dbReference type="InterPro" id="IPR019826">
    <property type="entry name" value="Carboxylesterase_B_AS"/>
</dbReference>
<organism evidence="5 6">
    <name type="scientific">Sporisorium reilianum f. sp. reilianum</name>
    <dbReference type="NCBI Taxonomy" id="72559"/>
    <lineage>
        <taxon>Eukaryota</taxon>
        <taxon>Fungi</taxon>
        <taxon>Dikarya</taxon>
        <taxon>Basidiomycota</taxon>
        <taxon>Ustilaginomycotina</taxon>
        <taxon>Ustilaginomycetes</taxon>
        <taxon>Ustilaginales</taxon>
        <taxon>Ustilaginaceae</taxon>
        <taxon>Sporisorium</taxon>
    </lineage>
</organism>
<evidence type="ECO:0000259" key="4">
    <source>
        <dbReference type="Pfam" id="PF00135"/>
    </source>
</evidence>
<evidence type="ECO:0000256" key="1">
    <source>
        <dbReference type="ARBA" id="ARBA00005964"/>
    </source>
</evidence>
<dbReference type="SUPFAM" id="SSF53474">
    <property type="entry name" value="alpha/beta-Hydrolases"/>
    <property type="match status" value="1"/>
</dbReference>
<evidence type="ECO:0000256" key="3">
    <source>
        <dbReference type="RuleBase" id="RU361235"/>
    </source>
</evidence>
<proteinExistence type="inferred from homology"/>
<name>A0A2N8UNA3_9BASI</name>
<evidence type="ECO:0000313" key="6">
    <source>
        <dbReference type="Proteomes" id="UP000239563"/>
    </source>
</evidence>